<sequence length="233" mass="25487">MKYVLLVVGDEKPWQNASQAEREAVYAEWGAYSAMLDQRGAARGGNELALSHTATTIRNGIVTDGPYAETAEQITGYMLVEAKDDAEALEFAKAQPGDVEIRPVMEYPSEPPAQTPQGLKYALLLYGDQSVWQNATPEQMEASAQAHWKFTEMLRERGAYISGEALHDTGTARTVRKKEGGEVLVTDGPFAETAEQMGGYYEIAAKDLDEAIELAKAVPEPIVEVRPVVEYTG</sequence>
<dbReference type="Pfam" id="PF03795">
    <property type="entry name" value="YCII"/>
    <property type="match status" value="2"/>
</dbReference>
<feature type="domain" description="YCII-related" evidence="2">
    <location>
        <begin position="1"/>
        <end position="104"/>
    </location>
</feature>
<dbReference type="AlphaFoldDB" id="A0A7W0CSD2"/>
<dbReference type="PANTHER" id="PTHR35174:SF3">
    <property type="entry name" value="BLL7171 PROTEIN"/>
    <property type="match status" value="1"/>
</dbReference>
<comment type="caution">
    <text evidence="3">The sequence shown here is derived from an EMBL/GenBank/DDBJ whole genome shotgun (WGS) entry which is preliminary data.</text>
</comment>
<organism evidence="3 4">
    <name type="scientific">Nonomuraea soli</name>
    <dbReference type="NCBI Taxonomy" id="1032476"/>
    <lineage>
        <taxon>Bacteria</taxon>
        <taxon>Bacillati</taxon>
        <taxon>Actinomycetota</taxon>
        <taxon>Actinomycetes</taxon>
        <taxon>Streptosporangiales</taxon>
        <taxon>Streptosporangiaceae</taxon>
        <taxon>Nonomuraea</taxon>
    </lineage>
</organism>
<dbReference type="PANTHER" id="PTHR35174">
    <property type="entry name" value="BLL7171 PROTEIN-RELATED"/>
    <property type="match status" value="1"/>
</dbReference>
<name>A0A7W0CSD2_9ACTN</name>
<reference evidence="3 4" key="1">
    <citation type="submission" date="2020-07" db="EMBL/GenBank/DDBJ databases">
        <title>Genomic Encyclopedia of Type Strains, Phase IV (KMG-IV): sequencing the most valuable type-strain genomes for metagenomic binning, comparative biology and taxonomic classification.</title>
        <authorList>
            <person name="Goeker M."/>
        </authorList>
    </citation>
    <scope>NUCLEOTIDE SEQUENCE [LARGE SCALE GENOMIC DNA]</scope>
    <source>
        <strain evidence="3 4">DSM 45533</strain>
    </source>
</reference>
<dbReference type="InterPro" id="IPR011008">
    <property type="entry name" value="Dimeric_a/b-barrel"/>
</dbReference>
<dbReference type="Proteomes" id="UP000530928">
    <property type="component" value="Unassembled WGS sequence"/>
</dbReference>
<evidence type="ECO:0000256" key="1">
    <source>
        <dbReference type="ARBA" id="ARBA00007689"/>
    </source>
</evidence>
<dbReference type="Gene3D" id="3.30.70.1060">
    <property type="entry name" value="Dimeric alpha+beta barrel"/>
    <property type="match status" value="2"/>
</dbReference>
<dbReference type="RefSeq" id="WP_181615107.1">
    <property type="nucleotide sequence ID" value="NZ_BAABAM010000007.1"/>
</dbReference>
<accession>A0A7W0CSD2</accession>
<proteinExistence type="inferred from homology"/>
<keyword evidence="4" id="KW-1185">Reference proteome</keyword>
<gene>
    <name evidence="3" type="ORF">HNR30_007825</name>
</gene>
<evidence type="ECO:0000259" key="2">
    <source>
        <dbReference type="Pfam" id="PF03795"/>
    </source>
</evidence>
<evidence type="ECO:0000313" key="3">
    <source>
        <dbReference type="EMBL" id="MBA2896434.1"/>
    </source>
</evidence>
<evidence type="ECO:0000313" key="4">
    <source>
        <dbReference type="Proteomes" id="UP000530928"/>
    </source>
</evidence>
<dbReference type="InterPro" id="IPR005545">
    <property type="entry name" value="YCII"/>
</dbReference>
<dbReference type="SUPFAM" id="SSF54909">
    <property type="entry name" value="Dimeric alpha+beta barrel"/>
    <property type="match status" value="2"/>
</dbReference>
<comment type="similarity">
    <text evidence="1">Belongs to the YciI family.</text>
</comment>
<dbReference type="EMBL" id="JACDUR010000008">
    <property type="protein sequence ID" value="MBA2896434.1"/>
    <property type="molecule type" value="Genomic_DNA"/>
</dbReference>
<protein>
    <recommendedName>
        <fullName evidence="2">YCII-related domain-containing protein</fullName>
    </recommendedName>
</protein>
<feature type="domain" description="YCII-related" evidence="2">
    <location>
        <begin position="120"/>
        <end position="230"/>
    </location>
</feature>